<evidence type="ECO:0000313" key="2">
    <source>
        <dbReference type="EMBL" id="NGO14130.1"/>
    </source>
</evidence>
<evidence type="ECO:0000313" key="3">
    <source>
        <dbReference type="Proteomes" id="UP000472335"/>
    </source>
</evidence>
<keyword evidence="3" id="KW-1185">Reference proteome</keyword>
<protein>
    <submittedName>
        <fullName evidence="2">Uncharacterized protein</fullName>
    </submittedName>
</protein>
<feature type="region of interest" description="Disordered" evidence="1">
    <location>
        <begin position="488"/>
        <end position="517"/>
    </location>
</feature>
<dbReference type="Proteomes" id="UP000472335">
    <property type="component" value="Unassembled WGS sequence"/>
</dbReference>
<organism evidence="2 3">
    <name type="scientific">Streptomyces scabichelini</name>
    <dbReference type="NCBI Taxonomy" id="2711217"/>
    <lineage>
        <taxon>Bacteria</taxon>
        <taxon>Bacillati</taxon>
        <taxon>Actinomycetota</taxon>
        <taxon>Actinomycetes</taxon>
        <taxon>Kitasatosporales</taxon>
        <taxon>Streptomycetaceae</taxon>
        <taxon>Streptomyces</taxon>
    </lineage>
</organism>
<accession>A0A6G4VK02</accession>
<dbReference type="RefSeq" id="WP_165268189.1">
    <property type="nucleotide sequence ID" value="NZ_JAAKZY010000236.1"/>
</dbReference>
<evidence type="ECO:0000256" key="1">
    <source>
        <dbReference type="SAM" id="MobiDB-lite"/>
    </source>
</evidence>
<gene>
    <name evidence="2" type="ORF">G5C60_42700</name>
</gene>
<dbReference type="EMBL" id="JAAKZY010000236">
    <property type="protein sequence ID" value="NGO14130.1"/>
    <property type="molecule type" value="Genomic_DNA"/>
</dbReference>
<proteinExistence type="predicted"/>
<name>A0A6G4VK02_9ACTN</name>
<sequence>MVLGAEGAARLAARATRRRSDGSRRLWARRAWRRLVRRCAEGDPAVQDAVRAMAAELTEADVRNLLAAAPQEPADAAAYLALIGQSAQSRALDPEGSLLALAYRAAPADLRERLRTVMATDVDTDVIRVVVTGDRRDRIAEMSYDELDYLGHQLAEHRRWDELRRLAHDLPLAKAVAAARLLPERERHVGAGNETIAVPAALAERSAGQLHAMIDRLPRDHLITHRTRGSRAAASFSPDGSELALGCATWKSWNNVKFDVETLRLDTGRTTRHFSGKTGAGDGESVLHLGDEIIVRLQETYKHYRIIRVFPDHQSLCPPSELSDIRRLSAGAVMISSTGLAFADPGADQLRYEPFPRPGEKQRDLTPSTVYEASFALTTLPESRLIAFVYHWEFHVLSESGEKVLHTAKWQDKNDGQYSPALSFLSPRSLALHHFLEEGHQTEIWELPAKGRPNRTAKHEGAVLDRWPLEEWTGLPLDHSFTARMLSPGADSAHSGPIDKDLSWLQSPDPDSPTPADREFLALAPWGDKLATITRVGAGSICEVHIPHLPSARELLEQPLLHRGPQDVRRVRELRTKIGDPAVRDALDLLAACLEERFGGDIALGSGPVAAGGGATDIALGDDGNG</sequence>
<dbReference type="AlphaFoldDB" id="A0A6G4VK02"/>
<comment type="caution">
    <text evidence="2">The sequence shown here is derived from an EMBL/GenBank/DDBJ whole genome shotgun (WGS) entry which is preliminary data.</text>
</comment>
<reference evidence="2 3" key="1">
    <citation type="submission" date="2020-02" db="EMBL/GenBank/DDBJ databases">
        <title>Whole-genome analyses of novel actinobacteria.</title>
        <authorList>
            <person name="Sahin N."/>
            <person name="Gencbay T."/>
        </authorList>
    </citation>
    <scope>NUCLEOTIDE SEQUENCE [LARGE SCALE GENOMIC DNA]</scope>
    <source>
        <strain evidence="2 3">HC44</strain>
    </source>
</reference>